<dbReference type="InterPro" id="IPR000086">
    <property type="entry name" value="NUDIX_hydrolase_dom"/>
</dbReference>
<dbReference type="RefSeq" id="WP_151865198.1">
    <property type="nucleotide sequence ID" value="NZ_WBZB01000013.1"/>
</dbReference>
<organism evidence="2 3">
    <name type="scientific">Alkaliphilus serpentinus</name>
    <dbReference type="NCBI Taxonomy" id="1482731"/>
    <lineage>
        <taxon>Bacteria</taxon>
        <taxon>Bacillati</taxon>
        <taxon>Bacillota</taxon>
        <taxon>Clostridia</taxon>
        <taxon>Peptostreptococcales</taxon>
        <taxon>Natronincolaceae</taxon>
        <taxon>Alkaliphilus</taxon>
    </lineage>
</organism>
<keyword evidence="3" id="KW-1185">Reference proteome</keyword>
<dbReference type="GO" id="GO:0016787">
    <property type="term" value="F:hydrolase activity"/>
    <property type="evidence" value="ECO:0007669"/>
    <property type="project" value="UniProtKB-KW"/>
</dbReference>
<evidence type="ECO:0000259" key="1">
    <source>
        <dbReference type="PROSITE" id="PS51462"/>
    </source>
</evidence>
<dbReference type="Pfam" id="PF00293">
    <property type="entry name" value="NUDIX"/>
    <property type="match status" value="1"/>
</dbReference>
<dbReference type="EMBL" id="WBZB01000013">
    <property type="protein sequence ID" value="KAB3531470.1"/>
    <property type="molecule type" value="Genomic_DNA"/>
</dbReference>
<sequence length="146" mass="16615">MLFRDCAGGVVFYANKVLLLKNEKNEWILPKGAIRNGDLTSEVALKRVKIEAGVEAEILSTVGETSYEFFSVTRQIPVNNRITWYIMQANSKDFSVNKELNFKDGGFFPIDKALRMITYSQDKSLVSLSYKKYKELMKEKATSIAI</sequence>
<reference evidence="2 3" key="1">
    <citation type="submission" date="2019-10" db="EMBL/GenBank/DDBJ databases">
        <title>Alkaliphilus serpentinus sp. nov. and Alkaliphilus pronyensis sp. nov., two novel anaerobic alkaliphilic species isolated from the serpentinized-hosted hydrothermal field of the Prony Bay (New Caledonia).</title>
        <authorList>
            <person name="Postec A."/>
        </authorList>
    </citation>
    <scope>NUCLEOTIDE SEQUENCE [LARGE SCALE GENOMIC DNA]</scope>
    <source>
        <strain evidence="2 3">LacT</strain>
    </source>
</reference>
<dbReference type="OrthoDB" id="1848782at2"/>
<keyword evidence="2" id="KW-0378">Hydrolase</keyword>
<proteinExistence type="predicted"/>
<evidence type="ECO:0000313" key="2">
    <source>
        <dbReference type="EMBL" id="KAB3531470.1"/>
    </source>
</evidence>
<feature type="domain" description="Nudix hydrolase" evidence="1">
    <location>
        <begin position="2"/>
        <end position="138"/>
    </location>
</feature>
<protein>
    <submittedName>
        <fullName evidence="2">NUDIX hydrolase</fullName>
    </submittedName>
</protein>
<dbReference type="AlphaFoldDB" id="A0A833HQ21"/>
<evidence type="ECO:0000313" key="3">
    <source>
        <dbReference type="Proteomes" id="UP000465601"/>
    </source>
</evidence>
<dbReference type="Gene3D" id="3.90.79.10">
    <property type="entry name" value="Nucleoside Triphosphate Pyrophosphohydrolase"/>
    <property type="match status" value="1"/>
</dbReference>
<dbReference type="InterPro" id="IPR015797">
    <property type="entry name" value="NUDIX_hydrolase-like_dom_sf"/>
</dbReference>
<dbReference type="Proteomes" id="UP000465601">
    <property type="component" value="Unassembled WGS sequence"/>
</dbReference>
<dbReference type="SUPFAM" id="SSF55811">
    <property type="entry name" value="Nudix"/>
    <property type="match status" value="1"/>
</dbReference>
<accession>A0A833HQ21</accession>
<gene>
    <name evidence="2" type="ORF">F8153_04635</name>
</gene>
<name>A0A833HQ21_9FIRM</name>
<dbReference type="PROSITE" id="PS51462">
    <property type="entry name" value="NUDIX"/>
    <property type="match status" value="1"/>
</dbReference>
<comment type="caution">
    <text evidence="2">The sequence shown here is derived from an EMBL/GenBank/DDBJ whole genome shotgun (WGS) entry which is preliminary data.</text>
</comment>